<dbReference type="AlphaFoldDB" id="A0A934RPJ9"/>
<dbReference type="Proteomes" id="UP000604083">
    <property type="component" value="Unassembled WGS sequence"/>
</dbReference>
<keyword evidence="1" id="KW-0051">Antiviral defense</keyword>
<feature type="domain" description="CRISPR type III-associated protein" evidence="2">
    <location>
        <begin position="149"/>
        <end position="332"/>
    </location>
</feature>
<gene>
    <name evidence="3" type="primary">cmr6</name>
    <name evidence="3" type="ORF">JIN78_01720</name>
</gene>
<dbReference type="PANTHER" id="PTHR39965:SF1">
    <property type="entry name" value="CRISPR SYSTEM CMR SUBUNIT CMR6"/>
    <property type="match status" value="1"/>
</dbReference>
<evidence type="ECO:0000313" key="3">
    <source>
        <dbReference type="EMBL" id="MBK1832764.1"/>
    </source>
</evidence>
<comment type="caution">
    <text evidence="3">The sequence shown here is derived from an EMBL/GenBank/DDBJ whole genome shotgun (WGS) entry which is preliminary data.</text>
</comment>
<dbReference type="EMBL" id="JAENIO010000003">
    <property type="protein sequence ID" value="MBK1832764.1"/>
    <property type="molecule type" value="Genomic_DNA"/>
</dbReference>
<dbReference type="RefSeq" id="WP_200390200.1">
    <property type="nucleotide sequence ID" value="NZ_JAENIO010000003.1"/>
</dbReference>
<dbReference type="PANTHER" id="PTHR39965">
    <property type="entry name" value="CRISPR SYSTEM CMR SUBUNIT CMR6"/>
    <property type="match status" value="1"/>
</dbReference>
<evidence type="ECO:0000256" key="1">
    <source>
        <dbReference type="ARBA" id="ARBA00023118"/>
    </source>
</evidence>
<evidence type="ECO:0000313" key="4">
    <source>
        <dbReference type="Proteomes" id="UP000604083"/>
    </source>
</evidence>
<dbReference type="Pfam" id="PF03787">
    <property type="entry name" value="RAMPs"/>
    <property type="match status" value="1"/>
</dbReference>
<reference evidence="3" key="1">
    <citation type="submission" date="2021-01" db="EMBL/GenBank/DDBJ databases">
        <title>Modified the classification status of verrucomicrobia.</title>
        <authorList>
            <person name="Feng X."/>
        </authorList>
    </citation>
    <scope>NUCLEOTIDE SEQUENCE</scope>
    <source>
        <strain evidence="3">KCTC 12986</strain>
    </source>
</reference>
<dbReference type="InterPro" id="IPR010172">
    <property type="entry name" value="CRISPR-assoc_prot_TM1791"/>
</dbReference>
<accession>A0A934RPJ9</accession>
<dbReference type="InterPro" id="IPR005537">
    <property type="entry name" value="RAMP_III_fam"/>
</dbReference>
<keyword evidence="4" id="KW-1185">Reference proteome</keyword>
<protein>
    <submittedName>
        <fullName evidence="3">Type III-B CRISPR module RAMP protein Cmr6</fullName>
    </submittedName>
</protein>
<proteinExistence type="predicted"/>
<organism evidence="3 4">
    <name type="scientific">Roseibacillus ishigakijimensis</name>
    <dbReference type="NCBI Taxonomy" id="454146"/>
    <lineage>
        <taxon>Bacteria</taxon>
        <taxon>Pseudomonadati</taxon>
        <taxon>Verrucomicrobiota</taxon>
        <taxon>Verrucomicrobiia</taxon>
        <taxon>Verrucomicrobiales</taxon>
        <taxon>Verrucomicrobiaceae</taxon>
        <taxon>Roseibacillus</taxon>
    </lineage>
</organism>
<evidence type="ECO:0000259" key="2">
    <source>
        <dbReference type="Pfam" id="PF03787"/>
    </source>
</evidence>
<sequence length="458" mass="50383">MIPLAKDTRESIGAFADRVENRSLLFEKMVLAKTWGHEARFEDAQRFNVLRASFDGHKVLGQEREAASRKAQRGGKNADKEAYKAKVAGALAGIRLENTNLAESRIRSTLRLQADLARTYGGRCVTFPAQLGGRLLINMAGGVMENSGLSLDRITGLPIIPGSAIKGITRHEALWEIRNSQDEPAKQTLLLRQALAIFGFSPNDTARNGDFLWAVHGKQALLEEAHRGFPSDTFKGLCSFLPAQPSSTKRLAIVAEVLTPHFNNNLRPIFFPAVEAGSEFAFAIIANRSPAGKGLQDLTRSTLLEMAKKWLQSALANNGIGAKTGAGYGWFKLDPQAEARQAEALAAEQARIAAEQAAAEARAREEAEAQAAAKAEEERLANLPARDRFRENISALNDQDFASLANSLSESERDEQLAFFDVLLSKAKKERRKQWSKKKAQLWENLRDLAQSHNIELS</sequence>
<name>A0A934RPJ9_9BACT</name>
<dbReference type="GO" id="GO:0051607">
    <property type="term" value="P:defense response to virus"/>
    <property type="evidence" value="ECO:0007669"/>
    <property type="project" value="UniProtKB-KW"/>
</dbReference>
<dbReference type="NCBIfam" id="TIGR01898">
    <property type="entry name" value="cas_TM1791_cmr6"/>
    <property type="match status" value="1"/>
</dbReference>